<keyword evidence="2" id="KW-0808">Transferase</keyword>
<dbReference type="PANTHER" id="PTHR30160">
    <property type="entry name" value="TETRAACYLDISACCHARIDE 4'-KINASE-RELATED"/>
    <property type="match status" value="1"/>
</dbReference>
<organism evidence="3">
    <name type="scientific">marine metagenome</name>
    <dbReference type="NCBI Taxonomy" id="408172"/>
    <lineage>
        <taxon>unclassified sequences</taxon>
        <taxon>metagenomes</taxon>
        <taxon>ecological metagenomes</taxon>
    </lineage>
</organism>
<protein>
    <recommendedName>
        <fullName evidence="4">Lipopolysaccharide heptosyltransferase III</fullName>
    </recommendedName>
</protein>
<dbReference type="Pfam" id="PF01075">
    <property type="entry name" value="Glyco_transf_9"/>
    <property type="match status" value="1"/>
</dbReference>
<evidence type="ECO:0000256" key="2">
    <source>
        <dbReference type="ARBA" id="ARBA00022679"/>
    </source>
</evidence>
<dbReference type="GO" id="GO:0005829">
    <property type="term" value="C:cytosol"/>
    <property type="evidence" value="ECO:0007669"/>
    <property type="project" value="TreeGrafter"/>
</dbReference>
<dbReference type="InterPro" id="IPR002201">
    <property type="entry name" value="Glyco_trans_9"/>
</dbReference>
<reference evidence="3" key="1">
    <citation type="submission" date="2018-05" db="EMBL/GenBank/DDBJ databases">
        <authorList>
            <person name="Lanie J.A."/>
            <person name="Ng W.-L."/>
            <person name="Kazmierczak K.M."/>
            <person name="Andrzejewski T.M."/>
            <person name="Davidsen T.M."/>
            <person name="Wayne K.J."/>
            <person name="Tettelin H."/>
            <person name="Glass J.I."/>
            <person name="Rusch D."/>
            <person name="Podicherti R."/>
            <person name="Tsui H.-C.T."/>
            <person name="Winkler M.E."/>
        </authorList>
    </citation>
    <scope>NUCLEOTIDE SEQUENCE</scope>
</reference>
<dbReference type="GO" id="GO:0008713">
    <property type="term" value="F:ADP-heptose-lipopolysaccharide heptosyltransferase activity"/>
    <property type="evidence" value="ECO:0007669"/>
    <property type="project" value="TreeGrafter"/>
</dbReference>
<gene>
    <name evidence="3" type="ORF">METZ01_LOCUS486102</name>
</gene>
<dbReference type="EMBL" id="UINC01209989">
    <property type="protein sequence ID" value="SVE33248.1"/>
    <property type="molecule type" value="Genomic_DNA"/>
</dbReference>
<accession>A0A383CNP0</accession>
<dbReference type="GO" id="GO:0009244">
    <property type="term" value="P:lipopolysaccharide core region biosynthetic process"/>
    <property type="evidence" value="ECO:0007669"/>
    <property type="project" value="TreeGrafter"/>
</dbReference>
<evidence type="ECO:0000256" key="1">
    <source>
        <dbReference type="ARBA" id="ARBA00022676"/>
    </source>
</evidence>
<keyword evidence="1" id="KW-0328">Glycosyltransferase</keyword>
<feature type="non-terminal residue" evidence="3">
    <location>
        <position position="240"/>
    </location>
</feature>
<dbReference type="Gene3D" id="3.40.50.2000">
    <property type="entry name" value="Glycogen Phosphorylase B"/>
    <property type="match status" value="1"/>
</dbReference>
<evidence type="ECO:0000313" key="3">
    <source>
        <dbReference type="EMBL" id="SVE33248.1"/>
    </source>
</evidence>
<feature type="non-terminal residue" evidence="3">
    <location>
        <position position="1"/>
    </location>
</feature>
<dbReference type="InterPro" id="IPR051199">
    <property type="entry name" value="LPS_LOS_Heptosyltrfase"/>
</dbReference>
<sequence>RKAWWKNLLLKHSYKWDSEKHILLNNLEPLNCLKIKVSKKQLAPPVSQRDTISIQNRLNELKITKFIIFHPSAKYQYKIYSQKLRDELLVLLNQLNVPIIATGGFNEIDKKIKDSLPKLDNIIDFIGETTIEEYIALSELSQGYIGMDTLNMHIAAAQNKRIFAIFGPTNLNMWSPWSNKLELSAKENKPLQTYGNVTVFQAEMPCVACGNKGCNNNGVISECLNNISPIIIFKEIKEWL</sequence>
<dbReference type="PANTHER" id="PTHR30160:SF1">
    <property type="entry name" value="LIPOPOLYSACCHARIDE 1,2-N-ACETYLGLUCOSAMINETRANSFERASE-RELATED"/>
    <property type="match status" value="1"/>
</dbReference>
<dbReference type="SUPFAM" id="SSF53756">
    <property type="entry name" value="UDP-Glycosyltransferase/glycogen phosphorylase"/>
    <property type="match status" value="1"/>
</dbReference>
<name>A0A383CNP0_9ZZZZ</name>
<dbReference type="AlphaFoldDB" id="A0A383CNP0"/>
<evidence type="ECO:0008006" key="4">
    <source>
        <dbReference type="Google" id="ProtNLM"/>
    </source>
</evidence>
<proteinExistence type="predicted"/>